<keyword evidence="2" id="KW-0812">Transmembrane</keyword>
<dbReference type="SMART" id="SM00740">
    <property type="entry name" value="PASTA"/>
    <property type="match status" value="1"/>
</dbReference>
<feature type="region of interest" description="Disordered" evidence="1">
    <location>
        <begin position="1"/>
        <end position="74"/>
    </location>
</feature>
<evidence type="ECO:0000256" key="1">
    <source>
        <dbReference type="SAM" id="MobiDB-lite"/>
    </source>
</evidence>
<gene>
    <name evidence="4" type="ORF">Prum_041770</name>
</gene>
<feature type="region of interest" description="Disordered" evidence="1">
    <location>
        <begin position="114"/>
        <end position="150"/>
    </location>
</feature>
<dbReference type="Proteomes" id="UP000482960">
    <property type="component" value="Unassembled WGS sequence"/>
</dbReference>
<accession>A0A6V8LCY3</accession>
<reference evidence="4 5" key="1">
    <citation type="submission" date="2020-03" db="EMBL/GenBank/DDBJ databases">
        <title>Whole genome shotgun sequence of Phytohabitans rumicis NBRC 108638.</title>
        <authorList>
            <person name="Komaki H."/>
            <person name="Tamura T."/>
        </authorList>
    </citation>
    <scope>NUCLEOTIDE SEQUENCE [LARGE SCALE GENOMIC DNA]</scope>
    <source>
        <strain evidence="4 5">NBRC 108638</strain>
    </source>
</reference>
<dbReference type="EMBL" id="BLPG01000001">
    <property type="protein sequence ID" value="GFJ90535.1"/>
    <property type="molecule type" value="Genomic_DNA"/>
</dbReference>
<dbReference type="RefSeq" id="WP_173077847.1">
    <property type="nucleotide sequence ID" value="NZ_BAABJB010000003.1"/>
</dbReference>
<dbReference type="Pfam" id="PF03793">
    <property type="entry name" value="PASTA"/>
    <property type="match status" value="1"/>
</dbReference>
<reference evidence="4 5" key="2">
    <citation type="submission" date="2020-03" db="EMBL/GenBank/DDBJ databases">
        <authorList>
            <person name="Ichikawa N."/>
            <person name="Kimura A."/>
            <person name="Kitahashi Y."/>
            <person name="Uohara A."/>
        </authorList>
    </citation>
    <scope>NUCLEOTIDE SEQUENCE [LARGE SCALE GENOMIC DNA]</scope>
    <source>
        <strain evidence="4 5">NBRC 108638</strain>
    </source>
</reference>
<name>A0A6V8LCY3_9ACTN</name>
<dbReference type="AlphaFoldDB" id="A0A6V8LCY3"/>
<evidence type="ECO:0000313" key="4">
    <source>
        <dbReference type="EMBL" id="GFJ90535.1"/>
    </source>
</evidence>
<sequence>MAEESEHPEGDETRPLPAADETQSVPVADETQQIPAGDETTKIPATPEQPWSGRAGVPPPAATPLRGPTPYDWEPADEGAGRRWWLPIVLGIVALLLLGVLAVGIWLIVRAEETEPSTPTPSPTLAPTSAPATSAAPTTGPPPTTAAATVPVPPLVGLTQNQARAALEELGLGYRLVFRQSTQPAGTVIETDPAAGVAVPEGTEVTIVIATVPPTSAPPTSAAPATTAAEPTPTQ</sequence>
<evidence type="ECO:0000256" key="2">
    <source>
        <dbReference type="SAM" id="Phobius"/>
    </source>
</evidence>
<proteinExistence type="predicted"/>
<feature type="domain" description="PASTA" evidence="3">
    <location>
        <begin position="146"/>
        <end position="211"/>
    </location>
</feature>
<feature type="transmembrane region" description="Helical" evidence="2">
    <location>
        <begin position="84"/>
        <end position="109"/>
    </location>
</feature>
<dbReference type="Gene3D" id="3.30.10.20">
    <property type="match status" value="1"/>
</dbReference>
<keyword evidence="2" id="KW-1133">Transmembrane helix</keyword>
<evidence type="ECO:0000313" key="5">
    <source>
        <dbReference type="Proteomes" id="UP000482960"/>
    </source>
</evidence>
<dbReference type="InterPro" id="IPR005543">
    <property type="entry name" value="PASTA_dom"/>
</dbReference>
<feature type="compositionally biased region" description="Low complexity" evidence="1">
    <location>
        <begin position="125"/>
        <end position="138"/>
    </location>
</feature>
<evidence type="ECO:0000259" key="3">
    <source>
        <dbReference type="PROSITE" id="PS51178"/>
    </source>
</evidence>
<feature type="region of interest" description="Disordered" evidence="1">
    <location>
        <begin position="212"/>
        <end position="235"/>
    </location>
</feature>
<dbReference type="CDD" id="cd06577">
    <property type="entry name" value="PASTA_pknB"/>
    <property type="match status" value="1"/>
</dbReference>
<feature type="compositionally biased region" description="Basic and acidic residues" evidence="1">
    <location>
        <begin position="1"/>
        <end position="14"/>
    </location>
</feature>
<protein>
    <recommendedName>
        <fullName evidence="3">PASTA domain-containing protein</fullName>
    </recommendedName>
</protein>
<comment type="caution">
    <text evidence="4">The sequence shown here is derived from an EMBL/GenBank/DDBJ whole genome shotgun (WGS) entry which is preliminary data.</text>
</comment>
<dbReference type="PROSITE" id="PS51178">
    <property type="entry name" value="PASTA"/>
    <property type="match status" value="1"/>
</dbReference>
<keyword evidence="2" id="KW-0472">Membrane</keyword>
<organism evidence="4 5">
    <name type="scientific">Phytohabitans rumicis</name>
    <dbReference type="NCBI Taxonomy" id="1076125"/>
    <lineage>
        <taxon>Bacteria</taxon>
        <taxon>Bacillati</taxon>
        <taxon>Actinomycetota</taxon>
        <taxon>Actinomycetes</taxon>
        <taxon>Micromonosporales</taxon>
        <taxon>Micromonosporaceae</taxon>
    </lineage>
</organism>
<feature type="compositionally biased region" description="Polar residues" evidence="1">
    <location>
        <begin position="21"/>
        <end position="34"/>
    </location>
</feature>
<keyword evidence="5" id="KW-1185">Reference proteome</keyword>